<reference evidence="3" key="1">
    <citation type="submission" date="2017-03" db="EMBL/GenBank/DDBJ databases">
        <title>Phytopthora megakarya and P. palmivora, two closely related causual agents of cacao black pod achieved similar genome size and gene model numbers by different mechanisms.</title>
        <authorList>
            <person name="Ali S."/>
            <person name="Shao J."/>
            <person name="Larry D.J."/>
            <person name="Kronmiller B."/>
            <person name="Shen D."/>
            <person name="Strem M.D."/>
            <person name="Melnick R.L."/>
            <person name="Guiltinan M.J."/>
            <person name="Tyler B.M."/>
            <person name="Meinhardt L.W."/>
            <person name="Bailey B.A."/>
        </authorList>
    </citation>
    <scope>NUCLEOTIDE SEQUENCE [LARGE SCALE GENOMIC DNA]</scope>
    <source>
        <strain evidence="3">zdho120</strain>
    </source>
</reference>
<dbReference type="SUPFAM" id="SSF56672">
    <property type="entry name" value="DNA/RNA polymerases"/>
    <property type="match status" value="1"/>
</dbReference>
<sequence>MRSKPAKFWREAMDAAIAALKAKGVLRQIPRSNLPGGQQTIKSIWVFDVKTDPLGYIVRYRPRVVARGDKQRFGIDCTDTFSPVARMATFRTFVAVCTMLSLEIYQGDINTAYLNAALGIKHYLEEVEGYPCDDDGMIYIIEKALYGLRQSGRDWNSEVNRWFLDYGFKQCETEPDSEFAIVLLYVDDILCATNNVKFKKRVFEQLDTDYQGLRNTYLGVHVEKNANSIRILQTKYCEDIIEHFNFVDAHPSRIPMKTNMRLTVKDDEVNRRKETPANGKKFPYRELVGSLISVDTSKNPTQQQVGAVKRVLRYLDGTKTQGIVYTQNKSAEQKPELIHYRFCSLHGWWRRFVGIKTQTIVAQSTAEAEYVAACEACMEGQWLRNMLIPVFPDLETKVRMGINNQAAYAMATNPTYSRRTQHIELR</sequence>
<accession>A0A225WX39</accession>
<dbReference type="OrthoDB" id="125060at2759"/>
<dbReference type="STRING" id="4795.A0A225WX39"/>
<dbReference type="AlphaFoldDB" id="A0A225WX39"/>
<evidence type="ECO:0000313" key="3">
    <source>
        <dbReference type="Proteomes" id="UP000198211"/>
    </source>
</evidence>
<dbReference type="PANTHER" id="PTHR11439:SF491">
    <property type="entry name" value="INTEGRASE CATALYTIC DOMAIN-CONTAINING PROTEIN"/>
    <property type="match status" value="1"/>
</dbReference>
<dbReference type="PANTHER" id="PTHR11439">
    <property type="entry name" value="GAG-POL-RELATED RETROTRANSPOSON"/>
    <property type="match status" value="1"/>
</dbReference>
<dbReference type="InterPro" id="IPR043502">
    <property type="entry name" value="DNA/RNA_pol_sf"/>
</dbReference>
<dbReference type="EMBL" id="NBNE01000230">
    <property type="protein sequence ID" value="OWZ21390.1"/>
    <property type="molecule type" value="Genomic_DNA"/>
</dbReference>
<gene>
    <name evidence="2" type="ORF">PHMEG_0004066</name>
</gene>
<dbReference type="InterPro" id="IPR013103">
    <property type="entry name" value="RVT_2"/>
</dbReference>
<feature type="domain" description="Reverse transcriptase Ty1/copia-type" evidence="1">
    <location>
        <begin position="33"/>
        <end position="257"/>
    </location>
</feature>
<keyword evidence="3" id="KW-1185">Reference proteome</keyword>
<proteinExistence type="predicted"/>
<dbReference type="Pfam" id="PF07727">
    <property type="entry name" value="RVT_2"/>
    <property type="match status" value="1"/>
</dbReference>
<organism evidence="2 3">
    <name type="scientific">Phytophthora megakarya</name>
    <dbReference type="NCBI Taxonomy" id="4795"/>
    <lineage>
        <taxon>Eukaryota</taxon>
        <taxon>Sar</taxon>
        <taxon>Stramenopiles</taxon>
        <taxon>Oomycota</taxon>
        <taxon>Peronosporomycetes</taxon>
        <taxon>Peronosporales</taxon>
        <taxon>Peronosporaceae</taxon>
        <taxon>Phytophthora</taxon>
    </lineage>
</organism>
<evidence type="ECO:0000259" key="1">
    <source>
        <dbReference type="Pfam" id="PF07727"/>
    </source>
</evidence>
<comment type="caution">
    <text evidence="2">The sequence shown here is derived from an EMBL/GenBank/DDBJ whole genome shotgun (WGS) entry which is preliminary data.</text>
</comment>
<name>A0A225WX39_9STRA</name>
<evidence type="ECO:0000313" key="2">
    <source>
        <dbReference type="EMBL" id="OWZ21390.1"/>
    </source>
</evidence>
<protein>
    <submittedName>
        <fullName evidence="2">Integrase, catalytic core protein</fullName>
    </submittedName>
</protein>
<dbReference type="Proteomes" id="UP000198211">
    <property type="component" value="Unassembled WGS sequence"/>
</dbReference>
<dbReference type="CDD" id="cd09272">
    <property type="entry name" value="RNase_HI_RT_Ty1"/>
    <property type="match status" value="1"/>
</dbReference>